<evidence type="ECO:0000313" key="2">
    <source>
        <dbReference type="EMBL" id="KAG1792289.1"/>
    </source>
</evidence>
<comment type="caution">
    <text evidence="2">The sequence shown here is derived from an EMBL/GenBank/DDBJ whole genome shotgun (WGS) entry which is preliminary data.</text>
</comment>
<gene>
    <name evidence="2" type="ORF">HD556DRAFT_1444557</name>
</gene>
<proteinExistence type="predicted"/>
<dbReference type="OrthoDB" id="2668541at2759"/>
<evidence type="ECO:0000256" key="1">
    <source>
        <dbReference type="SAM" id="MobiDB-lite"/>
    </source>
</evidence>
<dbReference type="EMBL" id="JABBWE010000037">
    <property type="protein sequence ID" value="KAG1792289.1"/>
    <property type="molecule type" value="Genomic_DNA"/>
</dbReference>
<sequence length="361" mass="39471">MTVPTQAANDTLNVTLEVVQSLMKQCIKVKEGDPEAFRLSDDIARRVVSICCYSPLEILSDKLTHLTPAKDLKLYGGSATSFSPRLLSFAAVVRQHSRGGAFESVPDWTTVTDDDPWIKNHPWFEKTVDYRPPSALDVPAIATSSTIPTVAPATTAPIIPLLTPSASPPMPSHMDLDLVTQSVAKQTGSLQLRAHKKRKADDEDADGVVAKKSRKSKSNVDKGPTGVLYDEPKPVTDDKDVPPATDKGFQDAETRAAEWGLDAHIATPRQHSVHHHARQCDKCTKLNIPCLVLPDKKFGYLRLACTNCDNMKITCAIDGVGVRQRLQARVVKQSSDPANHPKTSKSRVVSKTLVRHPSHSE</sequence>
<evidence type="ECO:0000313" key="3">
    <source>
        <dbReference type="Proteomes" id="UP000719766"/>
    </source>
</evidence>
<accession>A0A9P7AM96</accession>
<protein>
    <submittedName>
        <fullName evidence="2">Uncharacterized protein</fullName>
    </submittedName>
</protein>
<reference evidence="2" key="1">
    <citation type="journal article" date="2020" name="New Phytol.">
        <title>Comparative genomics reveals dynamic genome evolution in host specialist ectomycorrhizal fungi.</title>
        <authorList>
            <person name="Lofgren L.A."/>
            <person name="Nguyen N.H."/>
            <person name="Vilgalys R."/>
            <person name="Ruytinx J."/>
            <person name="Liao H.L."/>
            <person name="Branco S."/>
            <person name="Kuo A."/>
            <person name="LaButti K."/>
            <person name="Lipzen A."/>
            <person name="Andreopoulos W."/>
            <person name="Pangilinan J."/>
            <person name="Riley R."/>
            <person name="Hundley H."/>
            <person name="Na H."/>
            <person name="Barry K."/>
            <person name="Grigoriev I.V."/>
            <person name="Stajich J.E."/>
            <person name="Kennedy P.G."/>
        </authorList>
    </citation>
    <scope>NUCLEOTIDE SEQUENCE</scope>
    <source>
        <strain evidence="2">S12</strain>
    </source>
</reference>
<feature type="region of interest" description="Disordered" evidence="1">
    <location>
        <begin position="189"/>
        <end position="245"/>
    </location>
</feature>
<dbReference type="GeneID" id="64600563"/>
<dbReference type="AlphaFoldDB" id="A0A9P7AM96"/>
<keyword evidence="3" id="KW-1185">Reference proteome</keyword>
<dbReference type="Proteomes" id="UP000719766">
    <property type="component" value="Unassembled WGS sequence"/>
</dbReference>
<feature type="region of interest" description="Disordered" evidence="1">
    <location>
        <begin position="331"/>
        <end position="361"/>
    </location>
</feature>
<feature type="compositionally biased region" description="Basic and acidic residues" evidence="1">
    <location>
        <begin position="230"/>
        <end position="241"/>
    </location>
</feature>
<name>A0A9P7AM96_9AGAM</name>
<dbReference type="RefSeq" id="XP_041158926.1">
    <property type="nucleotide sequence ID" value="XM_041306799.1"/>
</dbReference>
<organism evidence="2 3">
    <name type="scientific">Suillus plorans</name>
    <dbReference type="NCBI Taxonomy" id="116603"/>
    <lineage>
        <taxon>Eukaryota</taxon>
        <taxon>Fungi</taxon>
        <taxon>Dikarya</taxon>
        <taxon>Basidiomycota</taxon>
        <taxon>Agaricomycotina</taxon>
        <taxon>Agaricomycetes</taxon>
        <taxon>Agaricomycetidae</taxon>
        <taxon>Boletales</taxon>
        <taxon>Suillineae</taxon>
        <taxon>Suillaceae</taxon>
        <taxon>Suillus</taxon>
    </lineage>
</organism>